<feature type="transmembrane region" description="Helical" evidence="7">
    <location>
        <begin position="488"/>
        <end position="511"/>
    </location>
</feature>
<dbReference type="PANTHER" id="PTHR46091">
    <property type="entry name" value="BLR7054 PROTEIN"/>
    <property type="match status" value="1"/>
</dbReference>
<keyword evidence="7" id="KW-0472">Membrane</keyword>
<sequence>MKNEQTDRYDAIIIGSGLGGLATASLLAQMAGKRVLVLERHSKLGGFTHCFRRTHHEWDTGVHYVGEMQYGSQTRQVMDFVTGGGIQWNSLGDPFEHFVFPQETFDLPDNQPDILAALVKRFPDEQAALEQYFRDIQKMRDWMVRWYVGKTLPDWMASLLTMFRRRMATMNTGEYLAKQFRDPFLRAVIAAQWPDFGTPPSDSSFAFHGIVSGDFLNGGYFPAGGGTVLAEHTKEVIEDRGGACLINRSVKNILIENGKATGVVAIHKEKEVTYRAPIVISNAGGVITFGKLCPEGHGIRERQRIARMTPGPSVNVLYMGLKEDPRKHGFDAGNYWLYARTDHNLEADPNNPEQVDGCYFGFGSLRNPGQEPHTAQIISFSEDRHWARWDNTKWKRRGEDYEQKKAATAEALLDHVELFFPGFRELIDYQELSTPLTVKTFTDHWHGTIYGSVCNQHRLYRDRWPVKTSVKNLYLTGSDVGIPGVNGALMSGVMTAGTLLAPLGLGVARIMMRAEREHKRRAKDEGNASQQVAPAVSTQSAKLPNSQEEEVNV</sequence>
<evidence type="ECO:0000259" key="8">
    <source>
        <dbReference type="Pfam" id="PF01593"/>
    </source>
</evidence>
<keyword evidence="3" id="KW-0274">FAD</keyword>
<evidence type="ECO:0000256" key="7">
    <source>
        <dbReference type="SAM" id="Phobius"/>
    </source>
</evidence>
<evidence type="ECO:0000256" key="2">
    <source>
        <dbReference type="ARBA" id="ARBA00022729"/>
    </source>
</evidence>
<dbReference type="InterPro" id="IPR052206">
    <property type="entry name" value="Retinol_saturase"/>
</dbReference>
<dbReference type="AlphaFoldDB" id="A0A518IUN8"/>
<evidence type="ECO:0000256" key="6">
    <source>
        <dbReference type="SAM" id="MobiDB-lite"/>
    </source>
</evidence>
<keyword evidence="7" id="KW-1133">Transmembrane helix</keyword>
<feature type="domain" description="Amine oxidase" evidence="8">
    <location>
        <begin position="18"/>
        <end position="498"/>
    </location>
</feature>
<dbReference type="Gene3D" id="3.50.50.60">
    <property type="entry name" value="FAD/NAD(P)-binding domain"/>
    <property type="match status" value="2"/>
</dbReference>
<accession>A0A518IUN8</accession>
<evidence type="ECO:0000256" key="5">
    <source>
        <dbReference type="ARBA" id="ARBA00023027"/>
    </source>
</evidence>
<dbReference type="SUPFAM" id="SSF51905">
    <property type="entry name" value="FAD/NAD(P)-binding domain"/>
    <property type="match status" value="1"/>
</dbReference>
<evidence type="ECO:0000313" key="9">
    <source>
        <dbReference type="EMBL" id="QDV56797.1"/>
    </source>
</evidence>
<keyword evidence="1" id="KW-0285">Flavoprotein</keyword>
<feature type="region of interest" description="Disordered" evidence="6">
    <location>
        <begin position="516"/>
        <end position="553"/>
    </location>
</feature>
<proteinExistence type="predicted"/>
<reference evidence="9 10" key="1">
    <citation type="submission" date="2019-02" db="EMBL/GenBank/DDBJ databases">
        <title>Deep-cultivation of Planctomycetes and their phenomic and genomic characterization uncovers novel biology.</title>
        <authorList>
            <person name="Wiegand S."/>
            <person name="Jogler M."/>
            <person name="Boedeker C."/>
            <person name="Pinto D."/>
            <person name="Vollmers J."/>
            <person name="Rivas-Marin E."/>
            <person name="Kohn T."/>
            <person name="Peeters S.H."/>
            <person name="Heuer A."/>
            <person name="Rast P."/>
            <person name="Oberbeckmann S."/>
            <person name="Bunk B."/>
            <person name="Jeske O."/>
            <person name="Meyerdierks A."/>
            <person name="Storesund J.E."/>
            <person name="Kallscheuer N."/>
            <person name="Luecker S."/>
            <person name="Lage O.M."/>
            <person name="Pohl T."/>
            <person name="Merkel B.J."/>
            <person name="Hornburger P."/>
            <person name="Mueller R.-W."/>
            <person name="Bruemmer F."/>
            <person name="Labrenz M."/>
            <person name="Spormann A.M."/>
            <person name="Op den Camp H."/>
            <person name="Overmann J."/>
            <person name="Amann R."/>
            <person name="Jetten M.S.M."/>
            <person name="Mascher T."/>
            <person name="Medema M.H."/>
            <person name="Devos D.P."/>
            <person name="Kaster A.-K."/>
            <person name="Ovreas L."/>
            <person name="Rohde M."/>
            <person name="Galperin M.Y."/>
            <person name="Jogler C."/>
        </authorList>
    </citation>
    <scope>NUCLEOTIDE SEQUENCE [LARGE SCALE GENOMIC DNA]</scope>
    <source>
        <strain evidence="9 10">Mal33</strain>
    </source>
</reference>
<gene>
    <name evidence="9" type="ORF">Mal33_27970</name>
</gene>
<name>A0A518IUN8_9BACT</name>
<dbReference type="Proteomes" id="UP000316770">
    <property type="component" value="Chromosome"/>
</dbReference>
<keyword evidence="4" id="KW-0521">NADP</keyword>
<protein>
    <submittedName>
        <fullName evidence="9">Tricarballylate dehydrogenase</fullName>
    </submittedName>
</protein>
<dbReference type="InterPro" id="IPR036188">
    <property type="entry name" value="FAD/NAD-bd_sf"/>
</dbReference>
<dbReference type="RefSeq" id="WP_145285643.1">
    <property type="nucleotide sequence ID" value="NZ_CP036318.1"/>
</dbReference>
<keyword evidence="10" id="KW-1185">Reference proteome</keyword>
<dbReference type="GO" id="GO:0016491">
    <property type="term" value="F:oxidoreductase activity"/>
    <property type="evidence" value="ECO:0007669"/>
    <property type="project" value="InterPro"/>
</dbReference>
<feature type="transmembrane region" description="Helical" evidence="7">
    <location>
        <begin position="12"/>
        <end position="32"/>
    </location>
</feature>
<dbReference type="InterPro" id="IPR002937">
    <property type="entry name" value="Amino_oxidase"/>
</dbReference>
<keyword evidence="7" id="KW-0812">Transmembrane</keyword>
<evidence type="ECO:0000256" key="1">
    <source>
        <dbReference type="ARBA" id="ARBA00022630"/>
    </source>
</evidence>
<dbReference type="PANTHER" id="PTHR46091:SF3">
    <property type="entry name" value="AMINE OXIDASE DOMAIN-CONTAINING PROTEIN"/>
    <property type="match status" value="1"/>
</dbReference>
<dbReference type="EMBL" id="CP036318">
    <property type="protein sequence ID" value="QDV56797.1"/>
    <property type="molecule type" value="Genomic_DNA"/>
</dbReference>
<keyword evidence="5" id="KW-0520">NAD</keyword>
<keyword evidence="2" id="KW-0732">Signal</keyword>
<feature type="compositionally biased region" description="Basic and acidic residues" evidence="6">
    <location>
        <begin position="516"/>
        <end position="526"/>
    </location>
</feature>
<evidence type="ECO:0000256" key="4">
    <source>
        <dbReference type="ARBA" id="ARBA00022857"/>
    </source>
</evidence>
<evidence type="ECO:0000313" key="10">
    <source>
        <dbReference type="Proteomes" id="UP000316770"/>
    </source>
</evidence>
<evidence type="ECO:0000256" key="3">
    <source>
        <dbReference type="ARBA" id="ARBA00022827"/>
    </source>
</evidence>
<dbReference type="Pfam" id="PF01593">
    <property type="entry name" value="Amino_oxidase"/>
    <property type="match status" value="1"/>
</dbReference>
<feature type="compositionally biased region" description="Polar residues" evidence="6">
    <location>
        <begin position="527"/>
        <end position="546"/>
    </location>
</feature>
<organism evidence="9 10">
    <name type="scientific">Rosistilla oblonga</name>
    <dbReference type="NCBI Taxonomy" id="2527990"/>
    <lineage>
        <taxon>Bacteria</taxon>
        <taxon>Pseudomonadati</taxon>
        <taxon>Planctomycetota</taxon>
        <taxon>Planctomycetia</taxon>
        <taxon>Pirellulales</taxon>
        <taxon>Pirellulaceae</taxon>
        <taxon>Rosistilla</taxon>
    </lineage>
</organism>